<dbReference type="RefSeq" id="WP_184994028.1">
    <property type="nucleotide sequence ID" value="NZ_BOMK01000006.1"/>
</dbReference>
<comment type="caution">
    <text evidence="1">The sequence shown here is derived from an EMBL/GenBank/DDBJ whole genome shotgun (WGS) entry which is preliminary data.</text>
</comment>
<keyword evidence="2" id="KW-1185">Reference proteome</keyword>
<evidence type="ECO:0000313" key="1">
    <source>
        <dbReference type="EMBL" id="MBB4762728.1"/>
    </source>
</evidence>
<dbReference type="Proteomes" id="UP000578112">
    <property type="component" value="Unassembled WGS sequence"/>
</dbReference>
<dbReference type="AlphaFoldDB" id="A0A7W7MQ36"/>
<evidence type="ECO:0008006" key="3">
    <source>
        <dbReference type="Google" id="ProtNLM"/>
    </source>
</evidence>
<evidence type="ECO:0000313" key="2">
    <source>
        <dbReference type="Proteomes" id="UP000578112"/>
    </source>
</evidence>
<organism evidence="1 2">
    <name type="scientific">Actinoplanes digitatis</name>
    <dbReference type="NCBI Taxonomy" id="1868"/>
    <lineage>
        <taxon>Bacteria</taxon>
        <taxon>Bacillati</taxon>
        <taxon>Actinomycetota</taxon>
        <taxon>Actinomycetes</taxon>
        <taxon>Micromonosporales</taxon>
        <taxon>Micromonosporaceae</taxon>
        <taxon>Actinoplanes</taxon>
    </lineage>
</organism>
<protein>
    <recommendedName>
        <fullName evidence="3">Cholesterol esterase</fullName>
    </recommendedName>
</protein>
<accession>A0A7W7MQ36</accession>
<dbReference type="EMBL" id="JACHNH010000001">
    <property type="protein sequence ID" value="MBB4762728.1"/>
    <property type="molecule type" value="Genomic_DNA"/>
</dbReference>
<name>A0A7W7MQ36_9ACTN</name>
<proteinExistence type="predicted"/>
<reference evidence="1 2" key="1">
    <citation type="submission" date="2020-08" db="EMBL/GenBank/DDBJ databases">
        <title>Sequencing the genomes of 1000 actinobacteria strains.</title>
        <authorList>
            <person name="Klenk H.-P."/>
        </authorList>
    </citation>
    <scope>NUCLEOTIDE SEQUENCE [LARGE SCALE GENOMIC DNA]</scope>
    <source>
        <strain evidence="1 2">DSM 43149</strain>
    </source>
</reference>
<gene>
    <name evidence="1" type="ORF">BJ971_003284</name>
</gene>
<sequence>MKDAQGDPAYGRTDWRRFAVAVAVPAAVAGALVFGMANGAFAATFAVSGQSFKISADRLEGTGFAQYGDSVHKKNDDAIPVAISGISSATLYNLCQSVKTPGVPITLTIRAGRDEDNPAKATNLLIGLNELSGEAEFTDINIGQDASTLGLGGEDAHGKAGDFGQEAKHVTIRGLRQTAVSTSAGTFTLTGLNMKVNWPGGGDGRPTECF</sequence>
<dbReference type="InterPro" id="IPR046198">
    <property type="entry name" value="DUF6230"/>
</dbReference>
<dbReference type="Pfam" id="PF19741">
    <property type="entry name" value="DUF6230"/>
    <property type="match status" value="1"/>
</dbReference>